<dbReference type="OrthoDB" id="8912567at2"/>
<evidence type="ECO:0000313" key="1">
    <source>
        <dbReference type="EMBL" id="TDP12926.1"/>
    </source>
</evidence>
<keyword evidence="2" id="KW-1185">Reference proteome</keyword>
<protein>
    <submittedName>
        <fullName evidence="1">Uncharacterized protein</fullName>
    </submittedName>
</protein>
<comment type="caution">
    <text evidence="1">The sequence shown here is derived from an EMBL/GenBank/DDBJ whole genome shotgun (WGS) entry which is preliminary data.</text>
</comment>
<dbReference type="Proteomes" id="UP000295357">
    <property type="component" value="Unassembled WGS sequence"/>
</dbReference>
<proteinExistence type="predicted"/>
<gene>
    <name evidence="1" type="ORF">DFR39_101400</name>
</gene>
<dbReference type="EMBL" id="SNXE01000001">
    <property type="protein sequence ID" value="TDP12926.1"/>
    <property type="molecule type" value="Genomic_DNA"/>
</dbReference>
<name>A0A4R6NB06_9BURK</name>
<dbReference type="AlphaFoldDB" id="A0A4R6NB06"/>
<evidence type="ECO:0000313" key="2">
    <source>
        <dbReference type="Proteomes" id="UP000295357"/>
    </source>
</evidence>
<sequence>MKPEPTDHDLRQVLRQGASSADSEALQARVLAQWQQQARPGRDGATQRVGAAQLALARWRDHPLRWWLPAALLGSALLLAWCARPDPGLQELMQPDVLSQIAIGEL</sequence>
<organism evidence="1 2">
    <name type="scientific">Roseateles asaccharophilus</name>
    <dbReference type="NCBI Taxonomy" id="582607"/>
    <lineage>
        <taxon>Bacteria</taxon>
        <taxon>Pseudomonadati</taxon>
        <taxon>Pseudomonadota</taxon>
        <taxon>Betaproteobacteria</taxon>
        <taxon>Burkholderiales</taxon>
        <taxon>Sphaerotilaceae</taxon>
        <taxon>Roseateles</taxon>
    </lineage>
</organism>
<dbReference type="RefSeq" id="WP_133601857.1">
    <property type="nucleotide sequence ID" value="NZ_JAUFPJ010000001.1"/>
</dbReference>
<accession>A0A4R6NB06</accession>
<reference evidence="1 2" key="1">
    <citation type="submission" date="2019-03" db="EMBL/GenBank/DDBJ databases">
        <title>Genomic Encyclopedia of Type Strains, Phase IV (KMG-IV): sequencing the most valuable type-strain genomes for metagenomic binning, comparative biology and taxonomic classification.</title>
        <authorList>
            <person name="Goeker M."/>
        </authorList>
    </citation>
    <scope>NUCLEOTIDE SEQUENCE [LARGE SCALE GENOMIC DNA]</scope>
    <source>
        <strain evidence="1 2">DSM 25082</strain>
    </source>
</reference>